<proteinExistence type="predicted"/>
<accession>A0A5M3WHH5</accession>
<protein>
    <submittedName>
        <fullName evidence="1">Uncharacterized protein</fullName>
    </submittedName>
</protein>
<dbReference type="RefSeq" id="WP_155354187.1">
    <property type="nucleotide sequence ID" value="NZ_BAAAHL010000046.1"/>
</dbReference>
<dbReference type="OrthoDB" id="3577809at2"/>
<gene>
    <name evidence="1" type="ORF">Amac_021810</name>
</gene>
<dbReference type="AlphaFoldDB" id="A0A5M3WHH5"/>
<reference evidence="1 2" key="1">
    <citation type="submission" date="2019-10" db="EMBL/GenBank/DDBJ databases">
        <title>Whole genome shotgun sequence of Acrocarpospora macrocephala NBRC 16266.</title>
        <authorList>
            <person name="Ichikawa N."/>
            <person name="Kimura A."/>
            <person name="Kitahashi Y."/>
            <person name="Komaki H."/>
            <person name="Oguchi A."/>
        </authorList>
    </citation>
    <scope>NUCLEOTIDE SEQUENCE [LARGE SCALE GENOMIC DNA]</scope>
    <source>
        <strain evidence="1 2">NBRC 16266</strain>
    </source>
</reference>
<organism evidence="1 2">
    <name type="scientific">Acrocarpospora macrocephala</name>
    <dbReference type="NCBI Taxonomy" id="150177"/>
    <lineage>
        <taxon>Bacteria</taxon>
        <taxon>Bacillati</taxon>
        <taxon>Actinomycetota</taxon>
        <taxon>Actinomycetes</taxon>
        <taxon>Streptosporangiales</taxon>
        <taxon>Streptosporangiaceae</taxon>
        <taxon>Acrocarpospora</taxon>
    </lineage>
</organism>
<dbReference type="EMBL" id="BLAE01000011">
    <property type="protein sequence ID" value="GES08585.1"/>
    <property type="molecule type" value="Genomic_DNA"/>
</dbReference>
<keyword evidence="2" id="KW-1185">Reference proteome</keyword>
<comment type="caution">
    <text evidence="1">The sequence shown here is derived from an EMBL/GenBank/DDBJ whole genome shotgun (WGS) entry which is preliminary data.</text>
</comment>
<evidence type="ECO:0000313" key="1">
    <source>
        <dbReference type="EMBL" id="GES08585.1"/>
    </source>
</evidence>
<evidence type="ECO:0000313" key="2">
    <source>
        <dbReference type="Proteomes" id="UP000331127"/>
    </source>
</evidence>
<name>A0A5M3WHH5_9ACTN</name>
<dbReference type="Proteomes" id="UP000331127">
    <property type="component" value="Unassembled WGS sequence"/>
</dbReference>
<sequence>MRLTFLGKDTKDDGSPTLYSTERDTYLIQGWIVTDTAVLAKFRLCPRTRPHPRPR</sequence>